<organism evidence="3 4">
    <name type="scientific">[Myrmecia] bisecta</name>
    <dbReference type="NCBI Taxonomy" id="41462"/>
    <lineage>
        <taxon>Eukaryota</taxon>
        <taxon>Viridiplantae</taxon>
        <taxon>Chlorophyta</taxon>
        <taxon>core chlorophytes</taxon>
        <taxon>Trebouxiophyceae</taxon>
        <taxon>Trebouxiales</taxon>
        <taxon>Trebouxiaceae</taxon>
        <taxon>Myrmecia</taxon>
    </lineage>
</organism>
<dbReference type="EMBL" id="JALJOR010000009">
    <property type="protein sequence ID" value="KAK9811869.1"/>
    <property type="molecule type" value="Genomic_DNA"/>
</dbReference>
<reference evidence="3 4" key="1">
    <citation type="journal article" date="2024" name="Nat. Commun.">
        <title>Phylogenomics reveals the evolutionary origins of lichenization in chlorophyte algae.</title>
        <authorList>
            <person name="Puginier C."/>
            <person name="Libourel C."/>
            <person name="Otte J."/>
            <person name="Skaloud P."/>
            <person name="Haon M."/>
            <person name="Grisel S."/>
            <person name="Petersen M."/>
            <person name="Berrin J.G."/>
            <person name="Delaux P.M."/>
            <person name="Dal Grande F."/>
            <person name="Keller J."/>
        </authorList>
    </citation>
    <scope>NUCLEOTIDE SEQUENCE [LARGE SCALE GENOMIC DNA]</scope>
    <source>
        <strain evidence="3 4">SAG 2043</strain>
    </source>
</reference>
<feature type="region of interest" description="Disordered" evidence="2">
    <location>
        <begin position="211"/>
        <end position="268"/>
    </location>
</feature>
<evidence type="ECO:0000256" key="2">
    <source>
        <dbReference type="SAM" id="MobiDB-lite"/>
    </source>
</evidence>
<accession>A0AAW1PQF2</accession>
<dbReference type="AlphaFoldDB" id="A0AAW1PQF2"/>
<evidence type="ECO:0008006" key="5">
    <source>
        <dbReference type="Google" id="ProtNLM"/>
    </source>
</evidence>
<name>A0AAW1PQF2_9CHLO</name>
<comment type="caution">
    <text evidence="3">The sequence shown here is derived from an EMBL/GenBank/DDBJ whole genome shotgun (WGS) entry which is preliminary data.</text>
</comment>
<keyword evidence="1" id="KW-0175">Coiled coil</keyword>
<protein>
    <recommendedName>
        <fullName evidence="5">Cilia- and flagella-associated protein 157</fullName>
    </recommendedName>
</protein>
<keyword evidence="4" id="KW-1185">Reference proteome</keyword>
<evidence type="ECO:0000256" key="1">
    <source>
        <dbReference type="SAM" id="Coils"/>
    </source>
</evidence>
<gene>
    <name evidence="3" type="ORF">WJX72_011490</name>
</gene>
<feature type="compositionally biased region" description="Basic residues" evidence="2">
    <location>
        <begin position="223"/>
        <end position="233"/>
    </location>
</feature>
<evidence type="ECO:0000313" key="4">
    <source>
        <dbReference type="Proteomes" id="UP001489004"/>
    </source>
</evidence>
<feature type="coiled-coil region" evidence="1">
    <location>
        <begin position="6"/>
        <end position="82"/>
    </location>
</feature>
<dbReference type="Proteomes" id="UP001489004">
    <property type="component" value="Unassembled WGS sequence"/>
</dbReference>
<evidence type="ECO:0000313" key="3">
    <source>
        <dbReference type="EMBL" id="KAK9811869.1"/>
    </source>
</evidence>
<sequence length="321" mass="35586">MAEESLKAKSAANEQLRLQALQAQEELDRKNTAYQEAVKKESALNEDSGFLRQQMEALLEERARMTERIALLERENKFLLGERDILCRQLELEKGEVDHAGTELTLTKALEARLVDEKRRRSESEALLAHEQHEVDVLRGVIQSLTTRHADREAAWEEREASLVRSLEAASLASLYNHPAPALEPHMLQAGAALLQSKESIIQRAWPAELDETDEVESQERRPLRRHPSKPKTPRATALARNRPPVPTEDSARHFHSLGHSSPGAHSCTGGDSMGSVTCAPSAACSVTYTSMAKPELVQKGLEEGVLVAETLPRAFAELAC</sequence>
<proteinExistence type="predicted"/>